<keyword evidence="2" id="KW-0479">Metal-binding</keyword>
<sequence length="138" mass="14427">MGRIGTLNPAVTLSELGGIVGRALSPADLRIAGDPKQIIRKLAVVTGSGMSLAKEAKAAGADAILTGDARYHNAAEAAGYGLAVIDAGHFATERPAMSHLIQGLQEHFDTLQCKLAIMTELCLAREEDAFWSARAAVE</sequence>
<evidence type="ECO:0000313" key="3">
    <source>
        <dbReference type="EMBL" id="MPN54963.1"/>
    </source>
</evidence>
<dbReference type="SUPFAM" id="SSF102705">
    <property type="entry name" value="NIF3 (NGG1p interacting factor 3)-like"/>
    <property type="match status" value="1"/>
</dbReference>
<dbReference type="Gene3D" id="3.40.1390.30">
    <property type="entry name" value="NIF3 (NGG1p interacting factor 3)-like"/>
    <property type="match status" value="1"/>
</dbReference>
<dbReference type="InterPro" id="IPR002678">
    <property type="entry name" value="DUF34/NIF3"/>
</dbReference>
<comment type="caution">
    <text evidence="3">The sequence shown here is derived from an EMBL/GenBank/DDBJ whole genome shotgun (WGS) entry which is preliminary data.</text>
</comment>
<gene>
    <name evidence="3" type="ORF">SDC9_202642</name>
</gene>
<dbReference type="EMBL" id="VSSQ01123712">
    <property type="protein sequence ID" value="MPN54963.1"/>
    <property type="molecule type" value="Genomic_DNA"/>
</dbReference>
<reference evidence="3" key="1">
    <citation type="submission" date="2019-08" db="EMBL/GenBank/DDBJ databases">
        <authorList>
            <person name="Kucharzyk K."/>
            <person name="Murdoch R.W."/>
            <person name="Higgins S."/>
            <person name="Loffler F."/>
        </authorList>
    </citation>
    <scope>NUCLEOTIDE SEQUENCE</scope>
</reference>
<name>A0A645J667_9ZZZZ</name>
<comment type="similarity">
    <text evidence="1">Belongs to the GTP cyclohydrolase I type 2/NIF3 family.</text>
</comment>
<organism evidence="3">
    <name type="scientific">bioreactor metagenome</name>
    <dbReference type="NCBI Taxonomy" id="1076179"/>
    <lineage>
        <taxon>unclassified sequences</taxon>
        <taxon>metagenomes</taxon>
        <taxon>ecological metagenomes</taxon>
    </lineage>
</organism>
<evidence type="ECO:0008006" key="4">
    <source>
        <dbReference type="Google" id="ProtNLM"/>
    </source>
</evidence>
<dbReference type="GO" id="GO:0046872">
    <property type="term" value="F:metal ion binding"/>
    <property type="evidence" value="ECO:0007669"/>
    <property type="project" value="UniProtKB-KW"/>
</dbReference>
<dbReference type="PANTHER" id="PTHR13799:SF14">
    <property type="entry name" value="GTP CYCLOHYDROLASE 1 TYPE 2 HOMOLOG"/>
    <property type="match status" value="1"/>
</dbReference>
<dbReference type="Pfam" id="PF01784">
    <property type="entry name" value="DUF34_NIF3"/>
    <property type="match status" value="1"/>
</dbReference>
<dbReference type="PANTHER" id="PTHR13799">
    <property type="entry name" value="NGG1 INTERACTING FACTOR 3"/>
    <property type="match status" value="1"/>
</dbReference>
<evidence type="ECO:0000256" key="1">
    <source>
        <dbReference type="ARBA" id="ARBA00006964"/>
    </source>
</evidence>
<evidence type="ECO:0000256" key="2">
    <source>
        <dbReference type="ARBA" id="ARBA00022723"/>
    </source>
</evidence>
<accession>A0A645J667</accession>
<dbReference type="GO" id="GO:0005737">
    <property type="term" value="C:cytoplasm"/>
    <property type="evidence" value="ECO:0007669"/>
    <property type="project" value="TreeGrafter"/>
</dbReference>
<proteinExistence type="inferred from homology"/>
<dbReference type="InterPro" id="IPR036069">
    <property type="entry name" value="DUF34/NIF3_sf"/>
</dbReference>
<dbReference type="AlphaFoldDB" id="A0A645J667"/>
<protein>
    <recommendedName>
        <fullName evidence="4">GTP cyclohydrolase 1 type 2</fullName>
    </recommendedName>
</protein>